<sequence length="374" mass="43906">MEPIHQNDITITDGNPNPNLENSGLESYEKLLNEHEKLKKQLEEQINIIQELERKNTVLKDEASKYQSALGAATNLQLSDSDTNNPVALKNDMLKLQDLLEDYITTCKGNVEININEIQKLLKRYKSNSVITKDQKDQKPLIKAVLQRHVIEEIFDYGEKYFNFDNLQNYKEYGCGAETYLYNRIYDLIQLAEVIAEKRDGVDDITRVLPIKLRQEVFAALGNRGFNKVIANKKGTFPHEFISRYQDILNREINKYRKLKDPGKKQEIEDMAGDIIRKVVTLFMFRFKVQEPIAECIWFDYKDKIDPSRMEGTWEDDEIENIVVDICYFPLIAQKFDDKSKRQIYTPARIFHKTKQNMPQNSENTKTNYLFIYF</sequence>
<organism evidence="3">
    <name type="scientific">Rhizophagus irregularis (strain DAOM 181602 / DAOM 197198 / MUCL 43194)</name>
    <name type="common">Arbuscular mycorrhizal fungus</name>
    <name type="synonym">Glomus intraradices</name>
    <dbReference type="NCBI Taxonomy" id="747089"/>
    <lineage>
        <taxon>Eukaryota</taxon>
        <taxon>Fungi</taxon>
        <taxon>Fungi incertae sedis</taxon>
        <taxon>Mucoromycota</taxon>
        <taxon>Glomeromycotina</taxon>
        <taxon>Glomeromycetes</taxon>
        <taxon>Glomerales</taxon>
        <taxon>Glomeraceae</taxon>
        <taxon>Rhizophagus</taxon>
    </lineage>
</organism>
<dbReference type="HOGENOM" id="CLU_022090_3_1_1"/>
<dbReference type="EMBL" id="KI298209">
    <property type="protein sequence ID" value="ERZ99149.1"/>
    <property type="molecule type" value="Genomic_DNA"/>
</dbReference>
<feature type="compositionally biased region" description="Polar residues" evidence="2">
    <location>
        <begin position="7"/>
        <end position="20"/>
    </location>
</feature>
<evidence type="ECO:0000256" key="1">
    <source>
        <dbReference type="SAM" id="Coils"/>
    </source>
</evidence>
<dbReference type="AlphaFoldDB" id="U9STC2"/>
<gene>
    <name evidence="3" type="ORF">GLOINDRAFT_280865</name>
</gene>
<keyword evidence="1" id="KW-0175">Coiled coil</keyword>
<feature type="coiled-coil region" evidence="1">
    <location>
        <begin position="25"/>
        <end position="69"/>
    </location>
</feature>
<reference evidence="3" key="1">
    <citation type="submission" date="2013-07" db="EMBL/GenBank/DDBJ databases">
        <title>The genome of an arbuscular mycorrhizal fungus provides insights into the evolution of the oldest plant symbiosis.</title>
        <authorList>
            <consortium name="DOE Joint Genome Institute"/>
            <person name="Tisserant E."/>
            <person name="Malbreil M."/>
            <person name="Kuo A."/>
            <person name="Kohler A."/>
            <person name="Symeonidi A."/>
            <person name="Balestrini R."/>
            <person name="Charron P."/>
            <person name="Duensing N."/>
            <person name="Frei-dit-Frey N."/>
            <person name="Gianinazzi-Pearson V."/>
            <person name="Gilbert B."/>
            <person name="Handa Y."/>
            <person name="Hijri M."/>
            <person name="Kaul R."/>
            <person name="Kawaguchi M."/>
            <person name="Krajinski F."/>
            <person name="Lammers P."/>
            <person name="Lapierre D."/>
            <person name="Masclaux F.G."/>
            <person name="Murat C."/>
            <person name="Morin E."/>
            <person name="Ndikumana S."/>
            <person name="Pagni M."/>
            <person name="Petitpierre D."/>
            <person name="Requena N."/>
            <person name="Rosikiewicz P."/>
            <person name="Riley R."/>
            <person name="Saito K."/>
            <person name="San Clemente H."/>
            <person name="Shapiro H."/>
            <person name="van Tuinen D."/>
            <person name="Becard G."/>
            <person name="Bonfante P."/>
            <person name="Paszkowski U."/>
            <person name="Shachar-Hill Y."/>
            <person name="Young J.P."/>
            <person name="Sanders I.R."/>
            <person name="Henrissat B."/>
            <person name="Rensing S.A."/>
            <person name="Grigoriev I.V."/>
            <person name="Corradi N."/>
            <person name="Roux C."/>
            <person name="Martin F."/>
        </authorList>
    </citation>
    <scope>NUCLEOTIDE SEQUENCE</scope>
    <source>
        <strain evidence="3">DAOM 197198</strain>
    </source>
</reference>
<evidence type="ECO:0000256" key="2">
    <source>
        <dbReference type="SAM" id="MobiDB-lite"/>
    </source>
</evidence>
<feature type="region of interest" description="Disordered" evidence="2">
    <location>
        <begin position="1"/>
        <end position="20"/>
    </location>
</feature>
<dbReference type="VEuPathDB" id="FungiDB:RhiirFUN_008367"/>
<accession>U9STC2</accession>
<evidence type="ECO:0000313" key="3">
    <source>
        <dbReference type="EMBL" id="ERZ99149.1"/>
    </source>
</evidence>
<name>U9STC2_RHIID</name>
<proteinExistence type="predicted"/>
<protein>
    <submittedName>
        <fullName evidence="3">Uncharacterized protein</fullName>
    </submittedName>
</protein>